<sequence>MIRVSISLTLFLLGLANIQAYTPSKQMQLLSIEEGNIECTQCTLHGHTYCYEEMPNLQAGKELRSFCCQSDDICMNVIQKLQQTSSWKCTHKDLSLLQNLQQCPQILSSCGPQKNIYVDKVEDLVNILELEKPLHSSCVYKINTNSEGLIEELAMNSSKIVAYEKLNLTHPRLRDEDIDFYDQPLSTIDDLDFRGAGNVTTQRVCQCQQVVNFTSYRFGLDCKCVNFTNVTAARASIPARCNCTTFYNATTNVNQTLCQCPPSSNYKINPSLLPSQCYLTSNLTANCTCQNTSRADQLQCDCRDRFSLTITNRSLCNCTDVYDPITNTANQRCRCQIPFLRQGLSNQTCNCTTFYNSTLRINQLQCSSCKDINTNVTTLNKTQNTTYCSCKTVKNGTTSYESCTCSVPFCIVDPSNLVRTQWLNETCRGCQSFTDALGQQNLNCDNCTNLETGNVTLQKVQTKNNNCNCVTKVNSATKQTYQDCECRQLQVIRSYNCSCANVTTNAATKAFVTLCNCTDRYPFWELYNATVDNSACRSCVTLTNPTTKLRQNWCNCSLPDFLFSPPPITYRTTHSCQCQNLTNATTKAWYYGCNCTNNSTLQQYRNVSVNNSQCSECFTYINSTTRLLMSQCGCNLTTAQQQQTLYVEPIIPVCTINETCSCLNVTNPTTKLTTLTCNCTETQTKRFYVSKVMNLTACTCSSGSSSQVSCNCANIVKCPKIQNITCTCQNTTVNNTLISNCNCTDNVTTSAFFVTNPYDGRSNCSAARRFTDSVNKRDLTNQTCLVSYYNQSCACLNVTNATTKTWSFVCNCTDFVRNSSTSQRVVNSTDCVCKSATNATTRLTYQDCNCSLPSVYGLDPVSNSTLRTSGLIKNETCACQNVTNSTTKQWYLNCNCTDQLDQYYSLNQSRNSNDCKCAFALNSTTGQAQLICNCASNANLDNCSCVNDTTNKGKFNCSCLQDNKTYNSLFFPQQCTTCVSMTNATTKATYQQCRCIQKPIQVVTTPNKTNSSSPAVSNQTCNCQTKYNSTNTFTSLNCSCNQTVRTSFIRIATVCSCSNATNATTRAPYLACNCSISQSNTTAERTLTTSRTDTCNCYSQNATSYTCNCRTPIILSQSRPMFSYQSTEYDSACQNAGEGDHILLSNSQTYKYQYLVGVFGYQKEYNDQRHSLFNNDKLYQEVKM</sequence>
<feature type="signal peptide" evidence="1">
    <location>
        <begin position="1"/>
        <end position="20"/>
    </location>
</feature>
<proteinExistence type="predicted"/>
<gene>
    <name evidence="2" type="primary">Contig57.g67</name>
    <name evidence="2" type="ORF">STYLEM_618</name>
</gene>
<reference evidence="2 3" key="1">
    <citation type="submission" date="2014-06" db="EMBL/GenBank/DDBJ databases">
        <authorList>
            <person name="Swart Estienne"/>
        </authorList>
    </citation>
    <scope>NUCLEOTIDE SEQUENCE [LARGE SCALE GENOMIC DNA]</scope>
    <source>
        <strain evidence="2 3">130c</strain>
    </source>
</reference>
<evidence type="ECO:0000313" key="2">
    <source>
        <dbReference type="EMBL" id="CDW71671.1"/>
    </source>
</evidence>
<organism evidence="2 3">
    <name type="scientific">Stylonychia lemnae</name>
    <name type="common">Ciliate</name>
    <dbReference type="NCBI Taxonomy" id="5949"/>
    <lineage>
        <taxon>Eukaryota</taxon>
        <taxon>Sar</taxon>
        <taxon>Alveolata</taxon>
        <taxon>Ciliophora</taxon>
        <taxon>Intramacronucleata</taxon>
        <taxon>Spirotrichea</taxon>
        <taxon>Stichotrichia</taxon>
        <taxon>Sporadotrichida</taxon>
        <taxon>Oxytrichidae</taxon>
        <taxon>Stylonychinae</taxon>
        <taxon>Stylonychia</taxon>
    </lineage>
</organism>
<feature type="chain" id="PRO_5001728934" evidence="1">
    <location>
        <begin position="21"/>
        <end position="1184"/>
    </location>
</feature>
<accession>A0A077ZT80</accession>
<dbReference type="EMBL" id="CCKQ01000588">
    <property type="protein sequence ID" value="CDW71671.1"/>
    <property type="molecule type" value="Genomic_DNA"/>
</dbReference>
<dbReference type="AlphaFoldDB" id="A0A077ZT80"/>
<keyword evidence="3" id="KW-1185">Reference proteome</keyword>
<name>A0A077ZT80_STYLE</name>
<protein>
    <submittedName>
        <fullName evidence="2">Uncharacterized protein</fullName>
    </submittedName>
</protein>
<dbReference type="OMA" id="CNCTTFY"/>
<keyword evidence="1" id="KW-0732">Signal</keyword>
<dbReference type="InParanoid" id="A0A077ZT80"/>
<dbReference type="Proteomes" id="UP000039865">
    <property type="component" value="Unassembled WGS sequence"/>
</dbReference>
<evidence type="ECO:0000313" key="3">
    <source>
        <dbReference type="Proteomes" id="UP000039865"/>
    </source>
</evidence>
<evidence type="ECO:0000256" key="1">
    <source>
        <dbReference type="SAM" id="SignalP"/>
    </source>
</evidence>